<reference evidence="2" key="1">
    <citation type="journal article" date="2019" name="Sci. Rep.">
        <title>Draft genome of Tanacetum cinerariifolium, the natural source of mosquito coil.</title>
        <authorList>
            <person name="Yamashiro T."/>
            <person name="Shiraishi A."/>
            <person name="Satake H."/>
            <person name="Nakayama K."/>
        </authorList>
    </citation>
    <scope>NUCLEOTIDE SEQUENCE</scope>
</reference>
<organism evidence="2">
    <name type="scientific">Tanacetum cinerariifolium</name>
    <name type="common">Dalmatian daisy</name>
    <name type="synonym">Chrysanthemum cinerariifolium</name>
    <dbReference type="NCBI Taxonomy" id="118510"/>
    <lineage>
        <taxon>Eukaryota</taxon>
        <taxon>Viridiplantae</taxon>
        <taxon>Streptophyta</taxon>
        <taxon>Embryophyta</taxon>
        <taxon>Tracheophyta</taxon>
        <taxon>Spermatophyta</taxon>
        <taxon>Magnoliopsida</taxon>
        <taxon>eudicotyledons</taxon>
        <taxon>Gunneridae</taxon>
        <taxon>Pentapetalae</taxon>
        <taxon>asterids</taxon>
        <taxon>campanulids</taxon>
        <taxon>Asterales</taxon>
        <taxon>Asteraceae</taxon>
        <taxon>Asteroideae</taxon>
        <taxon>Anthemideae</taxon>
        <taxon>Anthemidinae</taxon>
        <taxon>Tanacetum</taxon>
    </lineage>
</organism>
<feature type="non-terminal residue" evidence="2">
    <location>
        <position position="137"/>
    </location>
</feature>
<evidence type="ECO:0000256" key="1">
    <source>
        <dbReference type="SAM" id="MobiDB-lite"/>
    </source>
</evidence>
<evidence type="ECO:0000313" key="2">
    <source>
        <dbReference type="EMBL" id="GFA23891.1"/>
    </source>
</evidence>
<accession>A0A699JBW0</accession>
<sequence length="137" mass="16957">MALKRRLTDRNTPLLRMIRRRTSRFAVKSVPDEKDVQSHDEPVNQEDYDVMIELETQDTERLQTRLQRHKQDYFENEQQRKHEQEESHEDELWENELKEQEESHEDELFKNEQHKQEQEEKQILTDYDEPISQEDYD</sequence>
<feature type="region of interest" description="Disordered" evidence="1">
    <location>
        <begin position="26"/>
        <end position="47"/>
    </location>
</feature>
<feature type="compositionally biased region" description="Basic and acidic residues" evidence="1">
    <location>
        <begin position="95"/>
        <end position="123"/>
    </location>
</feature>
<protein>
    <submittedName>
        <fullName evidence="2">Uncharacterized protein</fullName>
    </submittedName>
</protein>
<feature type="compositionally biased region" description="Basic and acidic residues" evidence="1">
    <location>
        <begin position="65"/>
        <end position="85"/>
    </location>
</feature>
<feature type="compositionally biased region" description="Basic and acidic residues" evidence="1">
    <location>
        <begin position="30"/>
        <end position="42"/>
    </location>
</feature>
<name>A0A699JBW0_TANCI</name>
<feature type="region of interest" description="Disordered" evidence="1">
    <location>
        <begin position="65"/>
        <end position="137"/>
    </location>
</feature>
<dbReference type="EMBL" id="BKCJ010390694">
    <property type="protein sequence ID" value="GFA23891.1"/>
    <property type="molecule type" value="Genomic_DNA"/>
</dbReference>
<comment type="caution">
    <text evidence="2">The sequence shown here is derived from an EMBL/GenBank/DDBJ whole genome shotgun (WGS) entry which is preliminary data.</text>
</comment>
<dbReference type="AlphaFoldDB" id="A0A699JBW0"/>
<gene>
    <name evidence="2" type="ORF">Tci_595863</name>
</gene>
<proteinExistence type="predicted"/>
<feature type="compositionally biased region" description="Acidic residues" evidence="1">
    <location>
        <begin position="126"/>
        <end position="137"/>
    </location>
</feature>